<dbReference type="EMBL" id="JAADYS010000220">
    <property type="protein sequence ID" value="KAF4471347.1"/>
    <property type="molecule type" value="Genomic_DNA"/>
</dbReference>
<evidence type="ECO:0000313" key="2">
    <source>
        <dbReference type="Proteomes" id="UP000554235"/>
    </source>
</evidence>
<dbReference type="SUPFAM" id="SSF52777">
    <property type="entry name" value="CoA-dependent acyltransferases"/>
    <property type="match status" value="1"/>
</dbReference>
<dbReference type="PANTHER" id="PTHR28037">
    <property type="entry name" value="ALCOHOL O-ACETYLTRANSFERASE 1-RELATED"/>
    <property type="match status" value="1"/>
</dbReference>
<dbReference type="PANTHER" id="PTHR28037:SF1">
    <property type="entry name" value="ALCOHOL O-ACETYLTRANSFERASE 1-RELATED"/>
    <property type="match status" value="1"/>
</dbReference>
<organism evidence="1 2">
    <name type="scientific">Fusarium albosuccineum</name>
    <dbReference type="NCBI Taxonomy" id="1237068"/>
    <lineage>
        <taxon>Eukaryota</taxon>
        <taxon>Fungi</taxon>
        <taxon>Dikarya</taxon>
        <taxon>Ascomycota</taxon>
        <taxon>Pezizomycotina</taxon>
        <taxon>Sordariomycetes</taxon>
        <taxon>Hypocreomycetidae</taxon>
        <taxon>Hypocreales</taxon>
        <taxon>Nectriaceae</taxon>
        <taxon>Fusarium</taxon>
        <taxon>Fusarium decemcellulare species complex</taxon>
    </lineage>
</organism>
<dbReference type="GO" id="GO:0008080">
    <property type="term" value="F:N-acetyltransferase activity"/>
    <property type="evidence" value="ECO:0007669"/>
    <property type="project" value="TreeGrafter"/>
</dbReference>
<dbReference type="InterPro" id="IPR052058">
    <property type="entry name" value="Alcohol_O-acetyltransferase"/>
</dbReference>
<dbReference type="InterPro" id="IPR010828">
    <property type="entry name" value="Atf2/Sli1-like"/>
</dbReference>
<dbReference type="Proteomes" id="UP000554235">
    <property type="component" value="Unassembled WGS sequence"/>
</dbReference>
<keyword evidence="2" id="KW-1185">Reference proteome</keyword>
<protein>
    <submittedName>
        <fullName evidence="1">L-amino acid oxidase</fullName>
    </submittedName>
</protein>
<evidence type="ECO:0000313" key="1">
    <source>
        <dbReference type="EMBL" id="KAF4471347.1"/>
    </source>
</evidence>
<gene>
    <name evidence="1" type="ORF">FALBO_1738</name>
</gene>
<accession>A0A8H4PLV0</accession>
<sequence length="477" mass="51887">MTQEAEFLRYASPNELRTIAREDAGYYHAVIIGAVYEFEDGVNVRSPQTFFHPLKRCIEEHPFFCVTVGDRHSDKAFYQRVPSINLEDQISIVEDPAVTADPLNAIGKSLVPELGLPFVAGKVPWRIVVLPLEQSKCFIAFSFSHMIGDGPTGVAFHKTFLAGCRDAPEDKPSAVVVPPANPLPAPFDTPERLPISWSFLLAPFIANFIPHFIVKLLGLRVSGSTINEGTWTGAPMFFDLEKYQNKLEIREIEAPLLQKAVQTSREHGAKLTGVIEVLIARALSKAIPDAKVTNFVSQTAINMRRSLGISDDVGGVMVSGCNLTYPHTDASGPLTEEEWASARSSTKELAKTATTLQDQPIGLLRYLPSVRKWTLSKLGKSRDSSFENSNVGAFDAGQGTSEASGKQAKITKMVFTQPGHVTGPPIAFNFVAVKGGNLVYTVTWQPGALGLGLSEDQEEAVVGDICATLQQGFKDLA</sequence>
<dbReference type="AlphaFoldDB" id="A0A8H4PLV0"/>
<dbReference type="OrthoDB" id="2150604at2759"/>
<proteinExistence type="predicted"/>
<dbReference type="Pfam" id="PF07247">
    <property type="entry name" value="AATase"/>
    <property type="match status" value="1"/>
</dbReference>
<comment type="caution">
    <text evidence="1">The sequence shown here is derived from an EMBL/GenBank/DDBJ whole genome shotgun (WGS) entry which is preliminary data.</text>
</comment>
<name>A0A8H4PLV0_9HYPO</name>
<reference evidence="1 2" key="1">
    <citation type="submission" date="2020-01" db="EMBL/GenBank/DDBJ databases">
        <title>Identification and distribution of gene clusters putatively required for synthesis of sphingolipid metabolism inhibitors in phylogenetically diverse species of the filamentous fungus Fusarium.</title>
        <authorList>
            <person name="Kim H.-S."/>
            <person name="Busman M."/>
            <person name="Brown D.W."/>
            <person name="Divon H."/>
            <person name="Uhlig S."/>
            <person name="Proctor R.H."/>
        </authorList>
    </citation>
    <scope>NUCLEOTIDE SEQUENCE [LARGE SCALE GENOMIC DNA]</scope>
    <source>
        <strain evidence="1 2">NRRL 20459</strain>
    </source>
</reference>